<dbReference type="Proteomes" id="UP001562354">
    <property type="component" value="Unassembled WGS sequence"/>
</dbReference>
<feature type="transmembrane region" description="Helical" evidence="2">
    <location>
        <begin position="237"/>
        <end position="258"/>
    </location>
</feature>
<protein>
    <recommendedName>
        <fullName evidence="5">MARVEL domain-containing protein</fullName>
    </recommendedName>
</protein>
<gene>
    <name evidence="3" type="ORF">AAFC00_002743</name>
</gene>
<accession>A0ABR3P8T6</accession>
<comment type="caution">
    <text evidence="3">The sequence shown here is derived from an EMBL/GenBank/DDBJ whole genome shotgun (WGS) entry which is preliminary data.</text>
</comment>
<dbReference type="EMBL" id="JBFMKM010000012">
    <property type="protein sequence ID" value="KAL1302333.1"/>
    <property type="molecule type" value="Genomic_DNA"/>
</dbReference>
<evidence type="ECO:0008006" key="5">
    <source>
        <dbReference type="Google" id="ProtNLM"/>
    </source>
</evidence>
<sequence length="275" mass="30374">MIQPRESVASEAPTFLEYDNMRPSESSNHPLAGTTTNTRDTAGGRHTDANHMNPDHMNSNHMNANHKDVNNMDANNEKQRSDYGATDTDAHGNSKRPSIFNRIRYSALFQRLMRVLQFLSSFISLILFSIRIAKVLRLTKTLSHASGAIEGILAAAVVYTLLLMLMRFCMHHTAAKSNIITWLLVVLDLSFVGAFIAVAVLTSPKHGGDSAPCSRTRDGFLGTEINRQTFGKTACNLPWGTFGLAIFSTLLHAATVVFRQGKEHYKQKKAKRAGA</sequence>
<feature type="compositionally biased region" description="Basic and acidic residues" evidence="1">
    <location>
        <begin position="65"/>
        <end position="81"/>
    </location>
</feature>
<keyword evidence="4" id="KW-1185">Reference proteome</keyword>
<proteinExistence type="predicted"/>
<feature type="transmembrane region" description="Helical" evidence="2">
    <location>
        <begin position="112"/>
        <end position="133"/>
    </location>
</feature>
<feature type="compositionally biased region" description="Polar residues" evidence="1">
    <location>
        <begin position="23"/>
        <end position="40"/>
    </location>
</feature>
<feature type="region of interest" description="Disordered" evidence="1">
    <location>
        <begin position="1"/>
        <end position="92"/>
    </location>
</feature>
<evidence type="ECO:0000256" key="1">
    <source>
        <dbReference type="SAM" id="MobiDB-lite"/>
    </source>
</evidence>
<evidence type="ECO:0000256" key="2">
    <source>
        <dbReference type="SAM" id="Phobius"/>
    </source>
</evidence>
<keyword evidence="2" id="KW-0812">Transmembrane</keyword>
<organism evidence="3 4">
    <name type="scientific">Neodothiora populina</name>
    <dbReference type="NCBI Taxonomy" id="2781224"/>
    <lineage>
        <taxon>Eukaryota</taxon>
        <taxon>Fungi</taxon>
        <taxon>Dikarya</taxon>
        <taxon>Ascomycota</taxon>
        <taxon>Pezizomycotina</taxon>
        <taxon>Dothideomycetes</taxon>
        <taxon>Dothideomycetidae</taxon>
        <taxon>Dothideales</taxon>
        <taxon>Dothioraceae</taxon>
        <taxon>Neodothiora</taxon>
    </lineage>
</organism>
<feature type="transmembrane region" description="Helical" evidence="2">
    <location>
        <begin position="145"/>
        <end position="168"/>
    </location>
</feature>
<feature type="transmembrane region" description="Helical" evidence="2">
    <location>
        <begin position="180"/>
        <end position="201"/>
    </location>
</feature>
<dbReference type="GeneID" id="95976445"/>
<keyword evidence="2" id="KW-1133">Transmembrane helix</keyword>
<keyword evidence="2" id="KW-0472">Membrane</keyword>
<evidence type="ECO:0000313" key="4">
    <source>
        <dbReference type="Proteomes" id="UP001562354"/>
    </source>
</evidence>
<name>A0ABR3P8T6_9PEZI</name>
<reference evidence="3 4" key="1">
    <citation type="submission" date="2024-07" db="EMBL/GenBank/DDBJ databases">
        <title>Draft sequence of the Neodothiora populina.</title>
        <authorList>
            <person name="Drown D.D."/>
            <person name="Schuette U.S."/>
            <person name="Buechlein A.B."/>
            <person name="Rusch D.R."/>
            <person name="Winton L.W."/>
            <person name="Adams G.A."/>
        </authorList>
    </citation>
    <scope>NUCLEOTIDE SEQUENCE [LARGE SCALE GENOMIC DNA]</scope>
    <source>
        <strain evidence="3 4">CPC 39397</strain>
    </source>
</reference>
<dbReference type="RefSeq" id="XP_069198609.1">
    <property type="nucleotide sequence ID" value="XM_069342103.1"/>
</dbReference>
<evidence type="ECO:0000313" key="3">
    <source>
        <dbReference type="EMBL" id="KAL1302333.1"/>
    </source>
</evidence>